<dbReference type="Pfam" id="PF01381">
    <property type="entry name" value="HTH_3"/>
    <property type="match status" value="1"/>
</dbReference>
<dbReference type="InterPro" id="IPR010982">
    <property type="entry name" value="Lambda_DNA-bd_dom_sf"/>
</dbReference>
<dbReference type="EMBL" id="MTEJ01000770">
    <property type="protein sequence ID" value="OQW98179.1"/>
    <property type="molecule type" value="Genomic_DNA"/>
</dbReference>
<dbReference type="SUPFAM" id="SSF47413">
    <property type="entry name" value="lambda repressor-like DNA-binding domains"/>
    <property type="match status" value="1"/>
</dbReference>
<evidence type="ECO:0000313" key="3">
    <source>
        <dbReference type="Proteomes" id="UP000192491"/>
    </source>
</evidence>
<comment type="caution">
    <text evidence="2">The sequence shown here is derived from an EMBL/GenBank/DDBJ whole genome shotgun (WGS) entry which is preliminary data.</text>
</comment>
<evidence type="ECO:0000313" key="2">
    <source>
        <dbReference type="EMBL" id="OQW98179.1"/>
    </source>
</evidence>
<dbReference type="PROSITE" id="PS50943">
    <property type="entry name" value="HTH_CROC1"/>
    <property type="match status" value="1"/>
</dbReference>
<sequence>MMPITFQTPDTLLKTIAAQAKAQRLAVNLTRRTLAEKSGVAEASIKRFETTGQISFHSLLKLAFALNCMEDFNRLFAEKPPQTIADLQTTSRQRGSL</sequence>
<dbReference type="CDD" id="cd00093">
    <property type="entry name" value="HTH_XRE"/>
    <property type="match status" value="1"/>
</dbReference>
<protein>
    <submittedName>
        <fullName evidence="2">DNA-binding protein</fullName>
    </submittedName>
</protein>
<dbReference type="GO" id="GO:0003677">
    <property type="term" value="F:DNA binding"/>
    <property type="evidence" value="ECO:0007669"/>
    <property type="project" value="UniProtKB-KW"/>
</dbReference>
<evidence type="ECO:0000259" key="1">
    <source>
        <dbReference type="PROSITE" id="PS50943"/>
    </source>
</evidence>
<dbReference type="InterPro" id="IPR001387">
    <property type="entry name" value="Cro/C1-type_HTH"/>
</dbReference>
<keyword evidence="2" id="KW-0238">DNA-binding</keyword>
<dbReference type="Proteomes" id="UP000192491">
    <property type="component" value="Unassembled WGS sequence"/>
</dbReference>
<reference evidence="2 3" key="1">
    <citation type="submission" date="2017-01" db="EMBL/GenBank/DDBJ databases">
        <title>Novel large sulfur bacteria in the metagenomes of groundwater-fed chemosynthetic microbial mats in the Lake Huron basin.</title>
        <authorList>
            <person name="Sharrar A.M."/>
            <person name="Flood B.E."/>
            <person name="Bailey J.V."/>
            <person name="Jones D.S."/>
            <person name="Biddanda B."/>
            <person name="Ruberg S.A."/>
            <person name="Marcus D.N."/>
            <person name="Dick G.J."/>
        </authorList>
    </citation>
    <scope>NUCLEOTIDE SEQUENCE [LARGE SCALE GENOMIC DNA]</scope>
    <source>
        <strain evidence="2">A8</strain>
    </source>
</reference>
<dbReference type="AlphaFoldDB" id="A0A1Y1Q7B8"/>
<gene>
    <name evidence="2" type="ORF">BWK73_53115</name>
</gene>
<organism evidence="2 3">
    <name type="scientific">Thiothrix lacustris</name>
    <dbReference type="NCBI Taxonomy" id="525917"/>
    <lineage>
        <taxon>Bacteria</taxon>
        <taxon>Pseudomonadati</taxon>
        <taxon>Pseudomonadota</taxon>
        <taxon>Gammaproteobacteria</taxon>
        <taxon>Thiotrichales</taxon>
        <taxon>Thiotrichaceae</taxon>
        <taxon>Thiothrix</taxon>
    </lineage>
</organism>
<feature type="domain" description="HTH cro/C1-type" evidence="1">
    <location>
        <begin position="21"/>
        <end position="72"/>
    </location>
</feature>
<dbReference type="Gene3D" id="1.10.260.40">
    <property type="entry name" value="lambda repressor-like DNA-binding domains"/>
    <property type="match status" value="1"/>
</dbReference>
<name>A0A1Y1Q7B8_9GAMM</name>
<accession>A0A1Y1Q7B8</accession>
<proteinExistence type="predicted"/>